<evidence type="ECO:0000313" key="4">
    <source>
        <dbReference type="Proteomes" id="UP000564885"/>
    </source>
</evidence>
<feature type="domain" description="Ketoreductase" evidence="2">
    <location>
        <begin position="10"/>
        <end position="180"/>
    </location>
</feature>
<dbReference type="SUPFAM" id="SSF51735">
    <property type="entry name" value="NAD(P)-binding Rossmann-fold domains"/>
    <property type="match status" value="1"/>
</dbReference>
<comment type="similarity">
    <text evidence="1">Belongs to the short-chain dehydrogenases/reductases (SDR) family.</text>
</comment>
<dbReference type="Pfam" id="PF13561">
    <property type="entry name" value="adh_short_C2"/>
    <property type="match status" value="1"/>
</dbReference>
<dbReference type="InterPro" id="IPR057326">
    <property type="entry name" value="KR_dom"/>
</dbReference>
<dbReference type="Proteomes" id="UP000564885">
    <property type="component" value="Unassembled WGS sequence"/>
</dbReference>
<gene>
    <name evidence="3" type="ORF">HJG44_20335</name>
</gene>
<dbReference type="InterPro" id="IPR036291">
    <property type="entry name" value="NAD(P)-bd_dom_sf"/>
</dbReference>
<keyword evidence="4" id="KW-1185">Reference proteome</keyword>
<dbReference type="FunFam" id="3.40.50.720:FF:000084">
    <property type="entry name" value="Short-chain dehydrogenase reductase"/>
    <property type="match status" value="1"/>
</dbReference>
<sequence length="254" mass="26286">MTSPFSLTGKVAIITGSSRGIGRATAELFGRLGAKVVVSSRKEEACRPVAEAIRAAGGEAQVIPCNIGRKPEVEALVAGTVERFGRVDILVCNAAVNPTYGPMASLSDEAFDKIMGSNVKSNLWLCGLVLPGMAERGGGSIVIVSSIAGLRGTENIGGYGISKAADFALARNLAVEWGPKNVRVNCIAPGLVKTDFAKALWEDEARVAERNAATPLRRIGEPHEIAPVAAFLASDAASFITGQVIVADGGVTIA</sequence>
<organism evidence="3 4">
    <name type="scientific">Enterovirga aerilata</name>
    <dbReference type="NCBI Taxonomy" id="2730920"/>
    <lineage>
        <taxon>Bacteria</taxon>
        <taxon>Pseudomonadati</taxon>
        <taxon>Pseudomonadota</taxon>
        <taxon>Alphaproteobacteria</taxon>
        <taxon>Hyphomicrobiales</taxon>
        <taxon>Methylobacteriaceae</taxon>
        <taxon>Enterovirga</taxon>
    </lineage>
</organism>
<name>A0A849IL84_9HYPH</name>
<accession>A0A849IL84</accession>
<dbReference type="NCBIfam" id="NF005559">
    <property type="entry name" value="PRK07231.1"/>
    <property type="match status" value="1"/>
</dbReference>
<evidence type="ECO:0000256" key="1">
    <source>
        <dbReference type="ARBA" id="ARBA00006484"/>
    </source>
</evidence>
<dbReference type="SMART" id="SM00822">
    <property type="entry name" value="PKS_KR"/>
    <property type="match status" value="1"/>
</dbReference>
<evidence type="ECO:0000259" key="2">
    <source>
        <dbReference type="SMART" id="SM00822"/>
    </source>
</evidence>
<evidence type="ECO:0000313" key="3">
    <source>
        <dbReference type="EMBL" id="NNM74713.1"/>
    </source>
</evidence>
<dbReference type="PROSITE" id="PS00061">
    <property type="entry name" value="ADH_SHORT"/>
    <property type="match status" value="1"/>
</dbReference>
<comment type="caution">
    <text evidence="3">The sequence shown here is derived from an EMBL/GenBank/DDBJ whole genome shotgun (WGS) entry which is preliminary data.</text>
</comment>
<protein>
    <submittedName>
        <fullName evidence="3">SDR family oxidoreductase</fullName>
    </submittedName>
</protein>
<dbReference type="PANTHER" id="PTHR43943">
    <property type="entry name" value="DEHYDROGENASE/REDUCTASE (SDR FAMILY) MEMBER 4"/>
    <property type="match status" value="1"/>
</dbReference>
<dbReference type="Gene3D" id="3.40.50.720">
    <property type="entry name" value="NAD(P)-binding Rossmann-like Domain"/>
    <property type="match status" value="1"/>
</dbReference>
<reference evidence="3 4" key="1">
    <citation type="submission" date="2020-04" db="EMBL/GenBank/DDBJ databases">
        <title>Enterovirga sp. isolate from soil.</title>
        <authorList>
            <person name="Chea S."/>
            <person name="Kim D.-U."/>
        </authorList>
    </citation>
    <scope>NUCLEOTIDE SEQUENCE [LARGE SCALE GENOMIC DNA]</scope>
    <source>
        <strain evidence="3 4">DB1703</strain>
    </source>
</reference>
<dbReference type="PRINTS" id="PR00080">
    <property type="entry name" value="SDRFAMILY"/>
</dbReference>
<dbReference type="EMBL" id="JABEPP010000006">
    <property type="protein sequence ID" value="NNM74713.1"/>
    <property type="molecule type" value="Genomic_DNA"/>
</dbReference>
<dbReference type="RefSeq" id="WP_171220166.1">
    <property type="nucleotide sequence ID" value="NZ_JABEPP010000006.1"/>
</dbReference>
<dbReference type="PANTHER" id="PTHR43943:SF2">
    <property type="entry name" value="DEHYDROGENASE_REDUCTASE 4"/>
    <property type="match status" value="1"/>
</dbReference>
<dbReference type="InterPro" id="IPR002347">
    <property type="entry name" value="SDR_fam"/>
</dbReference>
<dbReference type="PRINTS" id="PR00081">
    <property type="entry name" value="GDHRDH"/>
</dbReference>
<dbReference type="InterPro" id="IPR020904">
    <property type="entry name" value="Sc_DH/Rdtase_CS"/>
</dbReference>
<proteinExistence type="inferred from homology"/>
<dbReference type="AlphaFoldDB" id="A0A849IL84"/>